<evidence type="ECO:0000313" key="2">
    <source>
        <dbReference type="Proteomes" id="UP000286928"/>
    </source>
</evidence>
<protein>
    <submittedName>
        <fullName evidence="1">Translocation/assembly module TamB</fullName>
    </submittedName>
</protein>
<gene>
    <name evidence="1" type="ORF">CSW33_05450</name>
</gene>
<dbReference type="AlphaFoldDB" id="A0A430SAB5"/>
<feature type="non-terminal residue" evidence="1">
    <location>
        <position position="302"/>
    </location>
</feature>
<dbReference type="EMBL" id="PEMD01000141">
    <property type="protein sequence ID" value="RTH32871.1"/>
    <property type="molecule type" value="Genomic_DNA"/>
</dbReference>
<evidence type="ECO:0000313" key="1">
    <source>
        <dbReference type="EMBL" id="RTH32871.1"/>
    </source>
</evidence>
<reference evidence="1 2" key="1">
    <citation type="journal article" date="2019" name="Extremophiles">
        <title>Biogeography of thermophiles and predominance of Thermus scotoductus in domestic water heaters.</title>
        <authorList>
            <person name="Wilpiszeski R.L."/>
            <person name="Zhang Z."/>
            <person name="House C.H."/>
        </authorList>
    </citation>
    <scope>NUCLEOTIDE SEQUENCE [LARGE SCALE GENOMIC DNA]</scope>
    <source>
        <strain evidence="1 2">20_S20</strain>
    </source>
</reference>
<name>A0A430SAB5_THESC</name>
<proteinExistence type="predicted"/>
<accession>A0A430SAB5</accession>
<comment type="caution">
    <text evidence="1">The sequence shown here is derived from an EMBL/GenBank/DDBJ whole genome shotgun (WGS) entry which is preliminary data.</text>
</comment>
<dbReference type="Proteomes" id="UP000286928">
    <property type="component" value="Unassembled WGS sequence"/>
</dbReference>
<organism evidence="1 2">
    <name type="scientific">Thermus scotoductus</name>
    <dbReference type="NCBI Taxonomy" id="37636"/>
    <lineage>
        <taxon>Bacteria</taxon>
        <taxon>Thermotogati</taxon>
        <taxon>Deinococcota</taxon>
        <taxon>Deinococci</taxon>
        <taxon>Thermales</taxon>
        <taxon>Thermaceae</taxon>
        <taxon>Thermus</taxon>
    </lineage>
</organism>
<sequence>MRRGLLLLLGFALALLLLAWPPLLRLAVERGLALSGFQGQVGEVRGHLLFGLRLEGVDLQGPGLALKAEEVRLGYDLLGLLRKELPLSVSVKRAKVQPTWEALIPEKPGPPPAIRVVYRQLLLEEVQVELPKGKRLFLPPLRLTLAGENPYAFIARLPGGSFQGEAHALARDLSAWEVRYRGEVAGLSFFYPGLKGGRLSGVFRLLPSGVEGESQVEGGVVELVGFTLTGVAGPIRLREDRVTAELKGVGLEGPLSARAEVDLKAERYRFFLTGRPRLPALARHYRLSLPVEGDGELRLEGE</sequence>